<gene>
    <name evidence="2" type="ORF">CEUTPL_LOCUS6343</name>
</gene>
<keyword evidence="3" id="KW-1185">Reference proteome</keyword>
<evidence type="ECO:0000313" key="2">
    <source>
        <dbReference type="EMBL" id="CAG9765740.1"/>
    </source>
</evidence>
<dbReference type="Proteomes" id="UP001152799">
    <property type="component" value="Chromosome 3"/>
</dbReference>
<protein>
    <submittedName>
        <fullName evidence="2">Uncharacterized protein</fullName>
    </submittedName>
</protein>
<feature type="coiled-coil region" evidence="1">
    <location>
        <begin position="66"/>
        <end position="93"/>
    </location>
</feature>
<dbReference type="AlphaFoldDB" id="A0A9N9QNU7"/>
<proteinExistence type="predicted"/>
<evidence type="ECO:0000313" key="3">
    <source>
        <dbReference type="Proteomes" id="UP001152799"/>
    </source>
</evidence>
<sequence>MQTLNGQFNSVGKRLLNVPIPESSDDATTKQYMLEEIHKSCKELAQTINKIYQATHDSLISIDGRIVKLENKIEIYDAKKESIVKKIADLEKTIRGGMKNLLVVEKKANNLIAASKIRI</sequence>
<evidence type="ECO:0000256" key="1">
    <source>
        <dbReference type="SAM" id="Coils"/>
    </source>
</evidence>
<accession>A0A9N9QNU7</accession>
<name>A0A9N9QNU7_9CUCU</name>
<keyword evidence="1" id="KW-0175">Coiled coil</keyword>
<reference evidence="2" key="1">
    <citation type="submission" date="2022-01" db="EMBL/GenBank/DDBJ databases">
        <authorList>
            <person name="King R."/>
        </authorList>
    </citation>
    <scope>NUCLEOTIDE SEQUENCE</scope>
</reference>
<organism evidence="2 3">
    <name type="scientific">Ceutorhynchus assimilis</name>
    <name type="common">cabbage seed weevil</name>
    <dbReference type="NCBI Taxonomy" id="467358"/>
    <lineage>
        <taxon>Eukaryota</taxon>
        <taxon>Metazoa</taxon>
        <taxon>Ecdysozoa</taxon>
        <taxon>Arthropoda</taxon>
        <taxon>Hexapoda</taxon>
        <taxon>Insecta</taxon>
        <taxon>Pterygota</taxon>
        <taxon>Neoptera</taxon>
        <taxon>Endopterygota</taxon>
        <taxon>Coleoptera</taxon>
        <taxon>Polyphaga</taxon>
        <taxon>Cucujiformia</taxon>
        <taxon>Curculionidae</taxon>
        <taxon>Ceutorhynchinae</taxon>
        <taxon>Ceutorhynchus</taxon>
    </lineage>
</organism>
<dbReference type="EMBL" id="OU892279">
    <property type="protein sequence ID" value="CAG9765740.1"/>
    <property type="molecule type" value="Genomic_DNA"/>
</dbReference>